<protein>
    <submittedName>
        <fullName evidence="5">DNA-binding transcriptional regulator, GntR family</fullName>
    </submittedName>
</protein>
<evidence type="ECO:0000259" key="4">
    <source>
        <dbReference type="PROSITE" id="PS50949"/>
    </source>
</evidence>
<dbReference type="PROSITE" id="PS50949">
    <property type="entry name" value="HTH_GNTR"/>
    <property type="match status" value="1"/>
</dbReference>
<dbReference type="InterPro" id="IPR008920">
    <property type="entry name" value="TF_FadR/GntR_C"/>
</dbReference>
<name>A0A1H6E840_9ACTN</name>
<proteinExistence type="predicted"/>
<keyword evidence="1" id="KW-0805">Transcription regulation</keyword>
<dbReference type="InterPro" id="IPR011711">
    <property type="entry name" value="GntR_C"/>
</dbReference>
<dbReference type="GO" id="GO:0003700">
    <property type="term" value="F:DNA-binding transcription factor activity"/>
    <property type="evidence" value="ECO:0007669"/>
    <property type="project" value="InterPro"/>
</dbReference>
<dbReference type="CDD" id="cd07377">
    <property type="entry name" value="WHTH_GntR"/>
    <property type="match status" value="1"/>
</dbReference>
<dbReference type="SUPFAM" id="SSF46785">
    <property type="entry name" value="Winged helix' DNA-binding domain"/>
    <property type="match status" value="1"/>
</dbReference>
<evidence type="ECO:0000256" key="3">
    <source>
        <dbReference type="ARBA" id="ARBA00023163"/>
    </source>
</evidence>
<dbReference type="InterPro" id="IPR036390">
    <property type="entry name" value="WH_DNA-bd_sf"/>
</dbReference>
<feature type="domain" description="HTH gntR-type" evidence="4">
    <location>
        <begin position="12"/>
        <end position="79"/>
    </location>
</feature>
<accession>A0A1H6E840</accession>
<dbReference type="PANTHER" id="PTHR43537:SF5">
    <property type="entry name" value="UXU OPERON TRANSCRIPTIONAL REGULATOR"/>
    <property type="match status" value="1"/>
</dbReference>
<dbReference type="Pfam" id="PF07729">
    <property type="entry name" value="FCD"/>
    <property type="match status" value="1"/>
</dbReference>
<dbReference type="SMART" id="SM00345">
    <property type="entry name" value="HTH_GNTR"/>
    <property type="match status" value="1"/>
</dbReference>
<keyword evidence="6" id="KW-1185">Reference proteome</keyword>
<evidence type="ECO:0000313" key="5">
    <source>
        <dbReference type="EMBL" id="SEG93988.1"/>
    </source>
</evidence>
<reference evidence="6" key="1">
    <citation type="submission" date="2016-10" db="EMBL/GenBank/DDBJ databases">
        <authorList>
            <person name="Varghese N."/>
            <person name="Submissions S."/>
        </authorList>
    </citation>
    <scope>NUCLEOTIDE SEQUENCE [LARGE SCALE GENOMIC DNA]</scope>
    <source>
        <strain evidence="6">DSM 43163</strain>
    </source>
</reference>
<dbReference type="PANTHER" id="PTHR43537">
    <property type="entry name" value="TRANSCRIPTIONAL REGULATOR, GNTR FAMILY"/>
    <property type="match status" value="1"/>
</dbReference>
<dbReference type="AlphaFoldDB" id="A0A1H6E840"/>
<dbReference type="InterPro" id="IPR036388">
    <property type="entry name" value="WH-like_DNA-bd_sf"/>
</dbReference>
<dbReference type="SMART" id="SM00895">
    <property type="entry name" value="FCD"/>
    <property type="match status" value="1"/>
</dbReference>
<dbReference type="InterPro" id="IPR000524">
    <property type="entry name" value="Tscrpt_reg_HTH_GntR"/>
</dbReference>
<evidence type="ECO:0000313" key="6">
    <source>
        <dbReference type="Proteomes" id="UP000236723"/>
    </source>
</evidence>
<dbReference type="RefSeq" id="WP_200827767.1">
    <property type="nucleotide sequence ID" value="NZ_FNVO01000042.1"/>
</dbReference>
<organism evidence="5 6">
    <name type="scientific">Thermomonospora echinospora</name>
    <dbReference type="NCBI Taxonomy" id="1992"/>
    <lineage>
        <taxon>Bacteria</taxon>
        <taxon>Bacillati</taxon>
        <taxon>Actinomycetota</taxon>
        <taxon>Actinomycetes</taxon>
        <taxon>Streptosporangiales</taxon>
        <taxon>Thermomonosporaceae</taxon>
        <taxon>Thermomonospora</taxon>
    </lineage>
</organism>
<dbReference type="Gene3D" id="1.10.10.10">
    <property type="entry name" value="Winged helix-like DNA-binding domain superfamily/Winged helix DNA-binding domain"/>
    <property type="match status" value="1"/>
</dbReference>
<dbReference type="GO" id="GO:0003677">
    <property type="term" value="F:DNA binding"/>
    <property type="evidence" value="ECO:0007669"/>
    <property type="project" value="UniProtKB-KW"/>
</dbReference>
<dbReference type="Gene3D" id="1.20.120.530">
    <property type="entry name" value="GntR ligand-binding domain-like"/>
    <property type="match status" value="1"/>
</dbReference>
<dbReference type="Proteomes" id="UP000236723">
    <property type="component" value="Unassembled WGS sequence"/>
</dbReference>
<evidence type="ECO:0000256" key="2">
    <source>
        <dbReference type="ARBA" id="ARBA00023125"/>
    </source>
</evidence>
<keyword evidence="3" id="KW-0804">Transcription</keyword>
<dbReference type="Pfam" id="PF00392">
    <property type="entry name" value="GntR"/>
    <property type="match status" value="1"/>
</dbReference>
<dbReference type="EMBL" id="FNVO01000042">
    <property type="protein sequence ID" value="SEG93988.1"/>
    <property type="molecule type" value="Genomic_DNA"/>
</dbReference>
<dbReference type="SUPFAM" id="SSF48008">
    <property type="entry name" value="GntR ligand-binding domain-like"/>
    <property type="match status" value="1"/>
</dbReference>
<keyword evidence="2 5" id="KW-0238">DNA-binding</keyword>
<evidence type="ECO:0000256" key="1">
    <source>
        <dbReference type="ARBA" id="ARBA00023015"/>
    </source>
</evidence>
<gene>
    <name evidence="5" type="ORF">SAMN04489712_14219</name>
</gene>
<sequence>MPAEKTAAGRRTQAVERVVGELRRMIMSGELLPGQQIRQENMAERLGVSRLPIREGLRQLTADGLVSHTHNVGYTVARLSQAEFDQIYLMRNLLENEVIRCLPTPTDAQLQRIIDLNAEVITAAEQLDLVEMRLRNHDFHFEIFRLSDLGLVIDEIERLWNWAAPYHAVYLFSPDSRRAVLEEHEAMIEALRNGDNIRLAQLMDQHRHGSETQIGLILGAGPIARPT</sequence>